<organism evidence="3 4">
    <name type="scientific">Cylicostephanus goldi</name>
    <name type="common">Nematode worm</name>
    <dbReference type="NCBI Taxonomy" id="71465"/>
    <lineage>
        <taxon>Eukaryota</taxon>
        <taxon>Metazoa</taxon>
        <taxon>Ecdysozoa</taxon>
        <taxon>Nematoda</taxon>
        <taxon>Chromadorea</taxon>
        <taxon>Rhabditida</taxon>
        <taxon>Rhabditina</taxon>
        <taxon>Rhabditomorpha</taxon>
        <taxon>Strongyloidea</taxon>
        <taxon>Strongylidae</taxon>
        <taxon>Cylicostephanus</taxon>
    </lineage>
</organism>
<evidence type="ECO:0000259" key="2">
    <source>
        <dbReference type="Pfam" id="PF26585"/>
    </source>
</evidence>
<dbReference type="AlphaFoldDB" id="A0A3P7MW74"/>
<feature type="region of interest" description="Disordered" evidence="1">
    <location>
        <begin position="130"/>
        <end position="154"/>
    </location>
</feature>
<reference evidence="3 4" key="1">
    <citation type="submission" date="2018-11" db="EMBL/GenBank/DDBJ databases">
        <authorList>
            <consortium name="Pathogen Informatics"/>
        </authorList>
    </citation>
    <scope>NUCLEOTIDE SEQUENCE [LARGE SCALE GENOMIC DNA]</scope>
</reference>
<dbReference type="EMBL" id="UYRV01123860">
    <property type="protein sequence ID" value="VDN34044.1"/>
    <property type="molecule type" value="Genomic_DNA"/>
</dbReference>
<dbReference type="OrthoDB" id="75754at2759"/>
<name>A0A3P7MW74_CYLGO</name>
<accession>A0A3P7MW74</accession>
<feature type="domain" description="STX17-like N-terminal" evidence="2">
    <location>
        <begin position="43"/>
        <end position="135"/>
    </location>
</feature>
<evidence type="ECO:0000313" key="3">
    <source>
        <dbReference type="EMBL" id="VDN34044.1"/>
    </source>
</evidence>
<evidence type="ECO:0000313" key="4">
    <source>
        <dbReference type="Proteomes" id="UP000271889"/>
    </source>
</evidence>
<protein>
    <recommendedName>
        <fullName evidence="2">STX17-like N-terminal domain-containing protein</fullName>
    </recommendedName>
</protein>
<dbReference type="InterPro" id="IPR059001">
    <property type="entry name" value="STX17_N"/>
</dbReference>
<evidence type="ECO:0000256" key="1">
    <source>
        <dbReference type="SAM" id="MobiDB-lite"/>
    </source>
</evidence>
<keyword evidence="4" id="KW-1185">Reference proteome</keyword>
<proteinExistence type="predicted"/>
<dbReference type="Proteomes" id="UP000271889">
    <property type="component" value="Unassembled WGS sequence"/>
</dbReference>
<dbReference type="Pfam" id="PF26585">
    <property type="entry name" value="STX17_N"/>
    <property type="match status" value="1"/>
</dbReference>
<sequence length="175" mass="20345">MSVVVDRYERLATGQLRDLRKLQRMAMNRNTDSASIRDQMSWQRMSVVVDRYERLATGQLRDLRKLQRMAMNRNTDSASIRDQIDRIGQNLQSSLTQLLGERENLDAEGRDQFDTRVESIRKQIQAAIQATTSLPPLESKNPFEEPSEDESNPYELEGRRFEFCLYFCLHSGLAL</sequence>
<gene>
    <name evidence="3" type="ORF">CGOC_LOCUS12526</name>
</gene>